<dbReference type="InterPro" id="IPR001441">
    <property type="entry name" value="UPP_synth-like"/>
</dbReference>
<keyword evidence="3" id="KW-0408">Iron</keyword>
<dbReference type="NCBIfam" id="TIGR00055">
    <property type="entry name" value="uppS"/>
    <property type="match status" value="1"/>
</dbReference>
<proteinExistence type="inferred from homology"/>
<dbReference type="Pfam" id="PF03171">
    <property type="entry name" value="2OG-FeII_Oxy"/>
    <property type="match status" value="1"/>
</dbReference>
<dbReference type="FunFam" id="2.60.120.330:FF:000136">
    <property type="entry name" value="Uncharacterized protein"/>
    <property type="match status" value="1"/>
</dbReference>
<dbReference type="GO" id="GO:0016705">
    <property type="term" value="F:oxidoreductase activity, acting on paired donors, with incorporation or reduction of molecular oxygen"/>
    <property type="evidence" value="ECO:0007669"/>
    <property type="project" value="UniProtKB-ARBA"/>
</dbReference>
<dbReference type="FunFam" id="3.40.1180.10:FF:000010">
    <property type="entry name" value="Alkyl transferase"/>
    <property type="match status" value="1"/>
</dbReference>
<evidence type="ECO:0000256" key="3">
    <source>
        <dbReference type="ARBA" id="ARBA00023004"/>
    </source>
</evidence>
<dbReference type="GO" id="GO:0000287">
    <property type="term" value="F:magnesium ion binding"/>
    <property type="evidence" value="ECO:0007669"/>
    <property type="project" value="UniProtKB-ARBA"/>
</dbReference>
<dbReference type="CDD" id="cd00475">
    <property type="entry name" value="Cis_IPPS"/>
    <property type="match status" value="1"/>
</dbReference>
<name>A0A5J5BQA1_9ASTE</name>
<dbReference type="Gene3D" id="3.40.1180.10">
    <property type="entry name" value="Decaprenyl diphosphate synthase-like"/>
    <property type="match status" value="1"/>
</dbReference>
<dbReference type="InterPro" id="IPR026992">
    <property type="entry name" value="DIOX_N"/>
</dbReference>
<dbReference type="PANTHER" id="PTHR10291">
    <property type="entry name" value="DEHYDRODOLICHYL DIPHOSPHATE SYNTHASE FAMILY MEMBER"/>
    <property type="match status" value="1"/>
</dbReference>
<dbReference type="SUPFAM" id="SSF64005">
    <property type="entry name" value="Undecaprenyl diphosphate synthase"/>
    <property type="match status" value="1"/>
</dbReference>
<dbReference type="Pfam" id="PF01255">
    <property type="entry name" value="Prenyltransf"/>
    <property type="match status" value="1"/>
</dbReference>
<dbReference type="Gene3D" id="2.60.120.330">
    <property type="entry name" value="B-lactam Antibiotic, Isopenicillin N Synthase, Chain"/>
    <property type="match status" value="1"/>
</dbReference>
<evidence type="ECO:0000259" key="4">
    <source>
        <dbReference type="PROSITE" id="PS51471"/>
    </source>
</evidence>
<dbReference type="InterPro" id="IPR018520">
    <property type="entry name" value="UPP_synth-like_CS"/>
</dbReference>
<organism evidence="5 6">
    <name type="scientific">Nyssa sinensis</name>
    <dbReference type="NCBI Taxonomy" id="561372"/>
    <lineage>
        <taxon>Eukaryota</taxon>
        <taxon>Viridiplantae</taxon>
        <taxon>Streptophyta</taxon>
        <taxon>Embryophyta</taxon>
        <taxon>Tracheophyta</taxon>
        <taxon>Spermatophyta</taxon>
        <taxon>Magnoliopsida</taxon>
        <taxon>eudicotyledons</taxon>
        <taxon>Gunneridae</taxon>
        <taxon>Pentapetalae</taxon>
        <taxon>asterids</taxon>
        <taxon>Cornales</taxon>
        <taxon>Nyssaceae</taxon>
        <taxon>Nyssa</taxon>
    </lineage>
</organism>
<dbReference type="OrthoDB" id="4173905at2759"/>
<feature type="domain" description="Fe2OG dioxygenase" evidence="4">
    <location>
        <begin position="181"/>
        <end position="280"/>
    </location>
</feature>
<dbReference type="Proteomes" id="UP000325577">
    <property type="component" value="Linkage Group LG11"/>
</dbReference>
<accession>A0A5J5BQA1</accession>
<dbReference type="PROSITE" id="PS01066">
    <property type="entry name" value="UPP_SYNTHASE"/>
    <property type="match status" value="1"/>
</dbReference>
<dbReference type="PROSITE" id="PS51471">
    <property type="entry name" value="FE2OG_OXY"/>
    <property type="match status" value="1"/>
</dbReference>
<dbReference type="HAMAP" id="MF_01139">
    <property type="entry name" value="ISPT"/>
    <property type="match status" value="1"/>
</dbReference>
<dbReference type="SUPFAM" id="SSF51197">
    <property type="entry name" value="Clavaminate synthase-like"/>
    <property type="match status" value="1"/>
</dbReference>
<dbReference type="InterPro" id="IPR027443">
    <property type="entry name" value="IPNS-like_sf"/>
</dbReference>
<dbReference type="EMBL" id="CM018034">
    <property type="protein sequence ID" value="KAA8543361.1"/>
    <property type="molecule type" value="Genomic_DNA"/>
</dbReference>
<dbReference type="InterPro" id="IPR036424">
    <property type="entry name" value="UPP_synth-like_sf"/>
</dbReference>
<protein>
    <recommendedName>
        <fullName evidence="4">Fe2OG dioxygenase domain-containing protein</fullName>
    </recommendedName>
</protein>
<sequence length="628" mass="72060">MSNPYLKVMYSHQIEDLGSKLFHFAKTFQWLISAKDADLDRAETIQKILKSCQEFGFFQAINHGVSECLMNDTMSVFKEFFGMPAEYKENFFSNDPNKSCRLYSSTLNYDKEEVHYWRDNFTHHCHPLEENMQIWPEKPTRYREVVGTYSAEVRKLLLRILDLICEGLGLELGYFGDEASKIQLLSVNHHIPCPDPSLTLGMPEHCDPNLISILHQCDVYGLQAFKDGQWIGVEPLPSAFVVIPGLQLRVISNEKLISPKHRVVTDAKESRTTIGTFLIPSHDFLIEPARALVNENNSPLYRTFKYKEFFSTFTGKIFLVLYQRFTVHFGYADLARSDMEKASNTQATQFFGNLGSFLRKCFFRVLCIGPVPNHIAFIMDGNRRYARKHKLIEGSGHKIGFLALMSILRYCYELGVKYVTIYAFSIENFKRRPEEVQSVMELMQEKIEGLIKEESIVNHYGVRVYFIGNLKLLSRSVRLAAERAMAATAGNSKAVLSICVAYTSTDEIVHAVQESCEEKWDEIRVLDASGAGYGLIGLGGSEMDEREHLIDIADVEKHMYMAVAPDPDILIRTSGETRLSNFLLWQSAHCHLYSPSMLWPEIGFWHLVRAVLDFQRNFVYLEEKKKQV</sequence>
<dbReference type="Pfam" id="PF14226">
    <property type="entry name" value="DIOX_N"/>
    <property type="match status" value="1"/>
</dbReference>
<reference evidence="5 6" key="1">
    <citation type="submission" date="2019-09" db="EMBL/GenBank/DDBJ databases">
        <title>A chromosome-level genome assembly of the Chinese tupelo Nyssa sinensis.</title>
        <authorList>
            <person name="Yang X."/>
            <person name="Kang M."/>
            <person name="Yang Y."/>
            <person name="Xiong H."/>
            <person name="Wang M."/>
            <person name="Zhang Z."/>
            <person name="Wang Z."/>
            <person name="Wu H."/>
            <person name="Ma T."/>
            <person name="Liu J."/>
            <person name="Xi Z."/>
        </authorList>
    </citation>
    <scope>NUCLEOTIDE SEQUENCE [LARGE SCALE GENOMIC DNA]</scope>
    <source>
        <strain evidence="5">J267</strain>
        <tissue evidence="5">Leaf</tissue>
    </source>
</reference>
<dbReference type="AlphaFoldDB" id="A0A5J5BQA1"/>
<dbReference type="InterPro" id="IPR044861">
    <property type="entry name" value="IPNS-like_FE2OG_OXY"/>
</dbReference>
<gene>
    <name evidence="5" type="ORF">F0562_021144</name>
</gene>
<dbReference type="GO" id="GO:0045547">
    <property type="term" value="F:ditrans,polycis-polyprenyl diphosphate synthase [(2E,6E)-farnesyl diphosphate specific] activity"/>
    <property type="evidence" value="ECO:0007669"/>
    <property type="project" value="TreeGrafter"/>
</dbReference>
<evidence type="ECO:0000313" key="6">
    <source>
        <dbReference type="Proteomes" id="UP000325577"/>
    </source>
</evidence>
<dbReference type="GO" id="GO:0016094">
    <property type="term" value="P:polyprenol biosynthetic process"/>
    <property type="evidence" value="ECO:0007669"/>
    <property type="project" value="TreeGrafter"/>
</dbReference>
<evidence type="ECO:0000256" key="1">
    <source>
        <dbReference type="ARBA" id="ARBA00022679"/>
    </source>
</evidence>
<keyword evidence="1" id="KW-0808">Transferase</keyword>
<keyword evidence="2" id="KW-0479">Metal-binding</keyword>
<dbReference type="GO" id="GO:0005783">
    <property type="term" value="C:endoplasmic reticulum"/>
    <property type="evidence" value="ECO:0007669"/>
    <property type="project" value="TreeGrafter"/>
</dbReference>
<keyword evidence="6" id="KW-1185">Reference proteome</keyword>
<dbReference type="InterPro" id="IPR005123">
    <property type="entry name" value="Oxoglu/Fe-dep_dioxygenase_dom"/>
</dbReference>
<dbReference type="PANTHER" id="PTHR10291:SF18">
    <property type="entry name" value="DEHYDRODOLICHYL DIPHOSPHATE SYNTHASE CPT3"/>
    <property type="match status" value="1"/>
</dbReference>
<evidence type="ECO:0000256" key="2">
    <source>
        <dbReference type="ARBA" id="ARBA00022723"/>
    </source>
</evidence>
<evidence type="ECO:0000313" key="5">
    <source>
        <dbReference type="EMBL" id="KAA8543361.1"/>
    </source>
</evidence>